<comment type="subcellular location">
    <subcellularLocation>
        <location evidence="1">Membrane</location>
        <topology evidence="1">Multi-pass membrane protein</topology>
    </subcellularLocation>
</comment>
<feature type="region of interest" description="Disordered" evidence="5">
    <location>
        <begin position="117"/>
        <end position="136"/>
    </location>
</feature>
<keyword evidence="7" id="KW-1185">Reference proteome</keyword>
<evidence type="ECO:0000256" key="5">
    <source>
        <dbReference type="SAM" id="MobiDB-lite"/>
    </source>
</evidence>
<evidence type="ECO:0000256" key="4">
    <source>
        <dbReference type="ARBA" id="ARBA00023136"/>
    </source>
</evidence>
<evidence type="ECO:0000313" key="6">
    <source>
        <dbReference type="EMBL" id="THH13932.1"/>
    </source>
</evidence>
<keyword evidence="2" id="KW-0812">Transmembrane</keyword>
<feature type="compositionally biased region" description="Acidic residues" evidence="5">
    <location>
        <begin position="126"/>
        <end position="136"/>
    </location>
</feature>
<evidence type="ECO:0000256" key="2">
    <source>
        <dbReference type="ARBA" id="ARBA00022692"/>
    </source>
</evidence>
<accession>A0A4S4LNV2</accession>
<protein>
    <submittedName>
        <fullName evidence="6">Uncharacterized protein</fullName>
    </submittedName>
</protein>
<name>A0A4S4LNV2_9AGAM</name>
<gene>
    <name evidence="6" type="ORF">EW146_g6330</name>
</gene>
<comment type="caution">
    <text evidence="6">The sequence shown here is derived from an EMBL/GenBank/DDBJ whole genome shotgun (WGS) entry which is preliminary data.</text>
</comment>
<reference evidence="6 7" key="1">
    <citation type="submission" date="2019-02" db="EMBL/GenBank/DDBJ databases">
        <title>Genome sequencing of the rare red list fungi Bondarzewia mesenterica.</title>
        <authorList>
            <person name="Buettner E."/>
            <person name="Kellner H."/>
        </authorList>
    </citation>
    <scope>NUCLEOTIDE SEQUENCE [LARGE SCALE GENOMIC DNA]</scope>
    <source>
        <strain evidence="6 7">DSM 108281</strain>
    </source>
</reference>
<dbReference type="GO" id="GO:0016020">
    <property type="term" value="C:membrane"/>
    <property type="evidence" value="ECO:0007669"/>
    <property type="project" value="UniProtKB-SubCell"/>
</dbReference>
<keyword evidence="4" id="KW-0472">Membrane</keyword>
<evidence type="ECO:0000256" key="1">
    <source>
        <dbReference type="ARBA" id="ARBA00004141"/>
    </source>
</evidence>
<dbReference type="InterPro" id="IPR007941">
    <property type="entry name" value="DUF726"/>
</dbReference>
<dbReference type="AlphaFoldDB" id="A0A4S4LNV2"/>
<dbReference type="EMBL" id="SGPL01000314">
    <property type="protein sequence ID" value="THH13932.1"/>
    <property type="molecule type" value="Genomic_DNA"/>
</dbReference>
<organism evidence="6 7">
    <name type="scientific">Bondarzewia mesenterica</name>
    <dbReference type="NCBI Taxonomy" id="1095465"/>
    <lineage>
        <taxon>Eukaryota</taxon>
        <taxon>Fungi</taxon>
        <taxon>Dikarya</taxon>
        <taxon>Basidiomycota</taxon>
        <taxon>Agaricomycotina</taxon>
        <taxon>Agaricomycetes</taxon>
        <taxon>Russulales</taxon>
        <taxon>Bondarzewiaceae</taxon>
        <taxon>Bondarzewia</taxon>
    </lineage>
</organism>
<dbReference type="Pfam" id="PF05277">
    <property type="entry name" value="DUF726"/>
    <property type="match status" value="1"/>
</dbReference>
<proteinExistence type="predicted"/>
<feature type="non-terminal residue" evidence="6">
    <location>
        <position position="1"/>
    </location>
</feature>
<keyword evidence="3" id="KW-1133">Transmembrane helix</keyword>
<evidence type="ECO:0000256" key="3">
    <source>
        <dbReference type="ARBA" id="ARBA00022989"/>
    </source>
</evidence>
<dbReference type="PANTHER" id="PTHR17920:SF22">
    <property type="entry name" value="DUF726 DOMAIN PROTEIN (AFU_ORTHOLOGUE AFUA_2G12860)"/>
    <property type="match status" value="1"/>
</dbReference>
<dbReference type="PANTHER" id="PTHR17920">
    <property type="entry name" value="TRANSMEMBRANE AND COILED-COIL DOMAIN-CONTAINING PROTEIN 4 TMCO4"/>
    <property type="match status" value="1"/>
</dbReference>
<dbReference type="Proteomes" id="UP000310158">
    <property type="component" value="Unassembled WGS sequence"/>
</dbReference>
<dbReference type="OrthoDB" id="277931at2759"/>
<evidence type="ECO:0000313" key="7">
    <source>
        <dbReference type="Proteomes" id="UP000310158"/>
    </source>
</evidence>
<sequence>YLFGAPVPTETRTWSAVRRVVAGRLVNGYAADDYVLAVLSRASDARWEVAGLQEVDVQGVENVLCDGVDGHLKWRGMVGKCLEACGAPGINKERVERQMRSVAKDIGKAVDMNKEEVEQAIAEGPVGDDEQEPSSF</sequence>